<name>A0A2T4TYH3_9BACT</name>
<reference evidence="2" key="2">
    <citation type="journal article" date="2018" name="Environ. Microbiol.">
        <title>Bloom of a denitrifying methanotroph, 'Candidatus Methylomirabilis limnetica', in a deep stratified lake.</title>
        <authorList>
            <person name="Graf J.S."/>
            <person name="Mayr M.J."/>
            <person name="Marchant H.K."/>
            <person name="Tienken D."/>
            <person name="Hach P.F."/>
            <person name="Brand A."/>
            <person name="Schubert C.J."/>
            <person name="Kuypers M.M."/>
            <person name="Milucka J."/>
        </authorList>
    </citation>
    <scope>NUCLEOTIDE SEQUENCE [LARGE SCALE GENOMIC DNA]</scope>
    <source>
        <strain evidence="2">Zug</strain>
    </source>
</reference>
<evidence type="ECO:0000313" key="1">
    <source>
        <dbReference type="EMBL" id="PTL36146.1"/>
    </source>
</evidence>
<dbReference type="AlphaFoldDB" id="A0A2T4TYH3"/>
<keyword evidence="2" id="KW-1185">Reference proteome</keyword>
<dbReference type="EMBL" id="NVQC01000017">
    <property type="protein sequence ID" value="PTL36146.1"/>
    <property type="molecule type" value="Genomic_DNA"/>
</dbReference>
<comment type="caution">
    <text evidence="1">The sequence shown here is derived from an EMBL/GenBank/DDBJ whole genome shotgun (WGS) entry which is preliminary data.</text>
</comment>
<sequence>MTTLLLQPGGMLNLNNESAKLRAIKMGSVMAECGKVLLNAPAFTVTNIRNVSEFAERVTDQGYSITGGYDA</sequence>
<accession>A0A2T4TYH3</accession>
<gene>
    <name evidence="1" type="ORF">CLG94_05645</name>
</gene>
<evidence type="ECO:0000313" key="2">
    <source>
        <dbReference type="Proteomes" id="UP000241436"/>
    </source>
</evidence>
<protein>
    <submittedName>
        <fullName evidence="1">Uncharacterized protein</fullName>
    </submittedName>
</protein>
<organism evidence="1 2">
    <name type="scientific">Candidatus Methylomirabilis limnetica</name>
    <dbReference type="NCBI Taxonomy" id="2033718"/>
    <lineage>
        <taxon>Bacteria</taxon>
        <taxon>Candidatus Methylomirabilota</taxon>
        <taxon>Candidatus Methylomirabilia</taxon>
        <taxon>Candidatus Methylomirabilales</taxon>
        <taxon>Candidatus Methylomirabilaceae</taxon>
        <taxon>Candidatus Methylomirabilis</taxon>
    </lineage>
</organism>
<dbReference type="Proteomes" id="UP000241436">
    <property type="component" value="Unassembled WGS sequence"/>
</dbReference>
<proteinExistence type="predicted"/>
<reference evidence="1 2" key="1">
    <citation type="submission" date="2017-09" db="EMBL/GenBank/DDBJ databases">
        <title>Bloom of a denitrifying methanotroph, Candidatus Methylomirabilis limnetica, in a deep stratified lake.</title>
        <authorList>
            <person name="Graf J.S."/>
            <person name="Marchant H.K."/>
            <person name="Tienken D."/>
            <person name="Hach P.F."/>
            <person name="Brand A."/>
            <person name="Schubert C.J."/>
            <person name="Kuypers M.M."/>
            <person name="Milucka J."/>
        </authorList>
    </citation>
    <scope>NUCLEOTIDE SEQUENCE [LARGE SCALE GENOMIC DNA]</scope>
    <source>
        <strain evidence="1 2">Zug</strain>
    </source>
</reference>